<protein>
    <recommendedName>
        <fullName evidence="3">2-oxo-4-hydroxy-4-carboxy-5-ureidoimidazoline decarboxylase</fullName>
        <ecNumber evidence="3">4.1.1.97</ecNumber>
    </recommendedName>
</protein>
<dbReference type="InterPro" id="IPR036778">
    <property type="entry name" value="OHCU_decarboxylase_sf"/>
</dbReference>
<dbReference type="GO" id="GO:0051997">
    <property type="term" value="F:2-oxo-4-hydroxy-4-carboxy-5-ureidoimidazoline decarboxylase activity"/>
    <property type="evidence" value="ECO:0007669"/>
    <property type="project" value="UniProtKB-EC"/>
</dbReference>
<accession>A0A848MKJ4</accession>
<evidence type="ECO:0000313" key="8">
    <source>
        <dbReference type="EMBL" id="NMP29038.1"/>
    </source>
</evidence>
<comment type="catalytic activity">
    <reaction evidence="1">
        <text>5-hydroxy-2-oxo-4-ureido-2,5-dihydro-1H-imidazole-5-carboxylate + H(+) = (S)-allantoin + CO2</text>
        <dbReference type="Rhea" id="RHEA:26301"/>
        <dbReference type="ChEBI" id="CHEBI:15378"/>
        <dbReference type="ChEBI" id="CHEBI:15678"/>
        <dbReference type="ChEBI" id="CHEBI:16526"/>
        <dbReference type="ChEBI" id="CHEBI:58639"/>
        <dbReference type="EC" id="4.1.1.97"/>
    </reaction>
</comment>
<evidence type="ECO:0000256" key="2">
    <source>
        <dbReference type="ARBA" id="ARBA00004754"/>
    </source>
</evidence>
<keyword evidence="5" id="KW-0210">Decarboxylase</keyword>
<dbReference type="Gene3D" id="1.10.3330.10">
    <property type="entry name" value="Oxo-4-hydroxy-4-carboxy-5-ureidoimidazoline decarboxylase"/>
    <property type="match status" value="1"/>
</dbReference>
<evidence type="ECO:0000256" key="3">
    <source>
        <dbReference type="ARBA" id="ARBA00012257"/>
    </source>
</evidence>
<proteinExistence type="predicted"/>
<dbReference type="Pfam" id="PF09349">
    <property type="entry name" value="OHCU_decarbox"/>
    <property type="match status" value="1"/>
</dbReference>
<name>A0A848MKJ4_9GAMM</name>
<dbReference type="PANTHER" id="PTHR43466">
    <property type="entry name" value="2-OXO-4-HYDROXY-4-CARBOXY-5-UREIDOIMIDAZOLINE DECARBOXYLASE-RELATED"/>
    <property type="match status" value="1"/>
</dbReference>
<dbReference type="Proteomes" id="UP000585363">
    <property type="component" value="Unassembled WGS sequence"/>
</dbReference>
<dbReference type="EMBL" id="JAADJU010000011">
    <property type="protein sequence ID" value="NMP29038.1"/>
    <property type="molecule type" value="Genomic_DNA"/>
</dbReference>
<keyword evidence="4" id="KW-0659">Purine metabolism</keyword>
<feature type="domain" description="Oxo-4-hydroxy-4-carboxy-5-ureidoimidazoline decarboxylase" evidence="7">
    <location>
        <begin position="7"/>
        <end position="160"/>
    </location>
</feature>
<evidence type="ECO:0000256" key="6">
    <source>
        <dbReference type="ARBA" id="ARBA00023239"/>
    </source>
</evidence>
<comment type="pathway">
    <text evidence="2">Purine metabolism; urate degradation; (S)-allantoin from urate: step 3/3.</text>
</comment>
<dbReference type="RefSeq" id="WP_169404740.1">
    <property type="nucleotide sequence ID" value="NZ_JAADJU010000011.1"/>
</dbReference>
<keyword evidence="6 8" id="KW-0456">Lyase</keyword>
<evidence type="ECO:0000256" key="5">
    <source>
        <dbReference type="ARBA" id="ARBA00022793"/>
    </source>
</evidence>
<dbReference type="SUPFAM" id="SSF158694">
    <property type="entry name" value="UraD-Like"/>
    <property type="match status" value="1"/>
</dbReference>
<dbReference type="EC" id="4.1.1.97" evidence="3"/>
<dbReference type="PANTHER" id="PTHR43466:SF1">
    <property type="entry name" value="2-OXO-4-HYDROXY-4-CARBOXY-5-UREIDOIMIDAZOLINE DECARBOXYLASE-RELATED"/>
    <property type="match status" value="1"/>
</dbReference>
<evidence type="ECO:0000259" key="7">
    <source>
        <dbReference type="Pfam" id="PF09349"/>
    </source>
</evidence>
<reference evidence="8 9" key="1">
    <citation type="submission" date="2020-01" db="EMBL/GenBank/DDBJ databases">
        <authorList>
            <person name="Lee S.D."/>
        </authorList>
    </citation>
    <scope>NUCLEOTIDE SEQUENCE [LARGE SCALE GENOMIC DNA]</scope>
    <source>
        <strain evidence="8 9">SAP-1</strain>
    </source>
</reference>
<dbReference type="NCBIfam" id="TIGR03180">
    <property type="entry name" value="UraD_2"/>
    <property type="match status" value="1"/>
</dbReference>
<dbReference type="InterPro" id="IPR017595">
    <property type="entry name" value="OHCU_decarboxylase-2"/>
</dbReference>
<keyword evidence="9" id="KW-1185">Reference proteome</keyword>
<dbReference type="GO" id="GO:0006144">
    <property type="term" value="P:purine nucleobase metabolic process"/>
    <property type="evidence" value="ECO:0007669"/>
    <property type="project" value="UniProtKB-KW"/>
</dbReference>
<evidence type="ECO:0000313" key="9">
    <source>
        <dbReference type="Proteomes" id="UP000585363"/>
    </source>
</evidence>
<evidence type="ECO:0000256" key="4">
    <source>
        <dbReference type="ARBA" id="ARBA00022631"/>
    </source>
</evidence>
<dbReference type="GO" id="GO:0019628">
    <property type="term" value="P:urate catabolic process"/>
    <property type="evidence" value="ECO:0007669"/>
    <property type="project" value="TreeGrafter"/>
</dbReference>
<dbReference type="AlphaFoldDB" id="A0A848MKJ4"/>
<dbReference type="NCBIfam" id="NF010372">
    <property type="entry name" value="PRK13798.1"/>
    <property type="match status" value="1"/>
</dbReference>
<evidence type="ECO:0000256" key="1">
    <source>
        <dbReference type="ARBA" id="ARBA00001163"/>
    </source>
</evidence>
<comment type="caution">
    <text evidence="8">The sequence shown here is derived from an EMBL/GenBank/DDBJ whole genome shotgun (WGS) entry which is preliminary data.</text>
</comment>
<gene>
    <name evidence="8" type="primary">uraD</name>
    <name evidence="8" type="ORF">GW590_19465</name>
</gene>
<sequence length="164" mass="18380">MTLTEFNALSEQQARQILTPCVNIAQWVDQVIQGRPYASLPQAMACATLASDGWQDEAIALALAQHPRIGERMTGDSQEAALSRAEQATLGLGEQQTLQALLLGNRQYEQRFNRVFLIRAKGRTPADILAHLHRRLGNNDAQELLETAEQLQQITLLRFQELFD</sequence>
<organism evidence="8 9">
    <name type="scientific">Rouxiella aceris</name>
    <dbReference type="NCBI Taxonomy" id="2703884"/>
    <lineage>
        <taxon>Bacteria</taxon>
        <taxon>Pseudomonadati</taxon>
        <taxon>Pseudomonadota</taxon>
        <taxon>Gammaproteobacteria</taxon>
        <taxon>Enterobacterales</taxon>
        <taxon>Yersiniaceae</taxon>
        <taxon>Rouxiella</taxon>
    </lineage>
</organism>
<reference evidence="8 9" key="2">
    <citation type="submission" date="2020-06" db="EMBL/GenBank/DDBJ databases">
        <title>Polyphasic characterization of a Rahnella strain isolated from tree sap.</title>
        <authorList>
            <person name="Kim I.S."/>
        </authorList>
    </citation>
    <scope>NUCLEOTIDE SEQUENCE [LARGE SCALE GENOMIC DNA]</scope>
    <source>
        <strain evidence="8 9">SAP-1</strain>
    </source>
</reference>
<dbReference type="InterPro" id="IPR018020">
    <property type="entry name" value="OHCU_decarboxylase"/>
</dbReference>